<accession>A0A2I8F4B7</accession>
<dbReference type="AlphaFoldDB" id="A0A2I8F4B7"/>
<dbReference type="KEGG" id="pter:C2L65_44655"/>
<dbReference type="Gene3D" id="3.40.830.10">
    <property type="entry name" value="LigB-like"/>
    <property type="match status" value="1"/>
</dbReference>
<dbReference type="GO" id="GO:0016702">
    <property type="term" value="F:oxidoreductase activity, acting on single donors with incorporation of molecular oxygen, incorporation of two atoms of oxygen"/>
    <property type="evidence" value="ECO:0007669"/>
    <property type="project" value="UniProtKB-ARBA"/>
</dbReference>
<sequence>MRSLMAEIVLGLAMSHSPQVSQEPKWWSEQAHIDQKRTPYKALLQRKPDWMDEELLPEVWERKHRAVQSAIADLAQTLDDLAPDVVVLIGDDQEELFLDDCMPTFSVFWGDKSWDRPEFIHGDMSVPSRAAVLWAFHGEEQEAYPGHPEFGRHIIENLMQQNFDVAQYSRQHEQRSLGHAFTFVRRRIMREDKIIPMIPVLINTYVPPNQPTAARCYAFGQAIRKAIESWPGAERVAVVASGGLSHFVIDSEFDQQVLEGLAKGDGESLSSLPKSKLQSGSSEVLNWIAAGGALEGLRMKLVDYIPGYRSEGGTGVGMAFAKWL</sequence>
<keyword evidence="2" id="KW-0560">Oxidoreductase</keyword>
<dbReference type="SUPFAM" id="SSF53213">
    <property type="entry name" value="LigB-like"/>
    <property type="match status" value="1"/>
</dbReference>
<gene>
    <name evidence="2" type="ORF">C2L65_44655</name>
</gene>
<dbReference type="Pfam" id="PF02900">
    <property type="entry name" value="LigB"/>
    <property type="match status" value="1"/>
</dbReference>
<organism evidence="2 3">
    <name type="scientific">Paraburkholderia terrae</name>
    <dbReference type="NCBI Taxonomy" id="311230"/>
    <lineage>
        <taxon>Bacteria</taxon>
        <taxon>Pseudomonadati</taxon>
        <taxon>Pseudomonadota</taxon>
        <taxon>Betaproteobacteria</taxon>
        <taxon>Burkholderiales</taxon>
        <taxon>Burkholderiaceae</taxon>
        <taxon>Paraburkholderia</taxon>
    </lineage>
</organism>
<reference evidence="2 3" key="1">
    <citation type="submission" date="2018-01" db="EMBL/GenBank/DDBJ databases">
        <title>Species boundaries and ecological features among Paraburkholderia terrae DSMZ17804T, P. hospita DSMZ17164T and P. caribensis DSMZ13236T.</title>
        <authorList>
            <person name="Pratama A.A."/>
        </authorList>
    </citation>
    <scope>NUCLEOTIDE SEQUENCE [LARGE SCALE GENOMIC DNA]</scope>
    <source>
        <strain evidence="2 3">DSM 17804</strain>
    </source>
</reference>
<keyword evidence="2" id="KW-0223">Dioxygenase</keyword>
<name>A0A2I8F4B7_9BURK</name>
<evidence type="ECO:0000259" key="1">
    <source>
        <dbReference type="Pfam" id="PF02900"/>
    </source>
</evidence>
<dbReference type="Proteomes" id="UP000243502">
    <property type="component" value="Chromosome 4"/>
</dbReference>
<proteinExistence type="predicted"/>
<protein>
    <submittedName>
        <fullName evidence="2">Protocatechuate 3,4-dioxygenase</fullName>
    </submittedName>
</protein>
<evidence type="ECO:0000313" key="2">
    <source>
        <dbReference type="EMBL" id="AUT66685.1"/>
    </source>
</evidence>
<evidence type="ECO:0000313" key="3">
    <source>
        <dbReference type="Proteomes" id="UP000243502"/>
    </source>
</evidence>
<feature type="domain" description="Extradiol ring-cleavage dioxygenase class III enzyme subunit B" evidence="1">
    <location>
        <begin position="67"/>
        <end position="300"/>
    </location>
</feature>
<dbReference type="GO" id="GO:0008198">
    <property type="term" value="F:ferrous iron binding"/>
    <property type="evidence" value="ECO:0007669"/>
    <property type="project" value="InterPro"/>
</dbReference>
<dbReference type="InterPro" id="IPR004183">
    <property type="entry name" value="Xdiol_dOase_suB"/>
</dbReference>
<dbReference type="EMBL" id="CP026114">
    <property type="protein sequence ID" value="AUT66685.1"/>
    <property type="molecule type" value="Genomic_DNA"/>
</dbReference>